<dbReference type="InterPro" id="IPR052186">
    <property type="entry name" value="Hydantoin_racemase-like"/>
</dbReference>
<dbReference type="Gene3D" id="3.40.50.12500">
    <property type="match status" value="1"/>
</dbReference>
<dbReference type="AlphaFoldDB" id="A0A1P8UW54"/>
<dbReference type="RefSeq" id="WP_076702245.1">
    <property type="nucleotide sequence ID" value="NZ_CP015093.1"/>
</dbReference>
<reference evidence="2 3" key="1">
    <citation type="submission" date="2016-04" db="EMBL/GenBank/DDBJ databases">
        <title>Deep-sea bacteria in the southern Pacific.</title>
        <authorList>
            <person name="Tang K."/>
        </authorList>
    </citation>
    <scope>NUCLEOTIDE SEQUENCE [LARGE SCALE GENOMIC DNA]</scope>
    <source>
        <strain evidence="2 3">JLT2014</strain>
    </source>
</reference>
<dbReference type="KEGG" id="paby:Ga0080574_TMP3288"/>
<dbReference type="Proteomes" id="UP000187059">
    <property type="component" value="Chromosome"/>
</dbReference>
<keyword evidence="2" id="KW-0413">Isomerase</keyword>
<dbReference type="EMBL" id="CP015093">
    <property type="protein sequence ID" value="APZ53622.1"/>
    <property type="molecule type" value="Genomic_DNA"/>
</dbReference>
<gene>
    <name evidence="2" type="ORF">Ga0080574_TMP3288</name>
</gene>
<comment type="similarity">
    <text evidence="1">Belongs to the HyuE racemase family.</text>
</comment>
<evidence type="ECO:0000313" key="2">
    <source>
        <dbReference type="EMBL" id="APZ53622.1"/>
    </source>
</evidence>
<dbReference type="OrthoDB" id="9791723at2"/>
<name>A0A1P8UW54_9RHOB</name>
<proteinExistence type="inferred from homology"/>
<dbReference type="PANTHER" id="PTHR28047">
    <property type="entry name" value="PROTEIN DCG1"/>
    <property type="match status" value="1"/>
</dbReference>
<dbReference type="InterPro" id="IPR015942">
    <property type="entry name" value="Asp/Glu/hydantoin_racemase"/>
</dbReference>
<sequence length="240" mass="24546">MKIHVVNPNGSAEMTRSLEAEVQSAAGAAGCEVVVTYGGSGVPASIEGYADEAASLMPMLRNIRSQDRAGAAAHVIACFDDTGLDAAREVAEAPVIGICEAALATARIVSKRISIVTTLERSVPIVEELVHRYGAADLVRGVHGTAMPVLDLEGGRGDVMARLLPILGGVVTQDRADALVLGCAGMSQYTAALERGLGVRVIDGVRMSVHIAGALAAAQVKTSKSGAYAAPRSKAGAVFA</sequence>
<keyword evidence="3" id="KW-1185">Reference proteome</keyword>
<dbReference type="InterPro" id="IPR053714">
    <property type="entry name" value="Iso_Racemase_Enz_sf"/>
</dbReference>
<accession>A0A1P8UW54</accession>
<dbReference type="GO" id="GO:0047661">
    <property type="term" value="F:amino-acid racemase activity"/>
    <property type="evidence" value="ECO:0007669"/>
    <property type="project" value="InterPro"/>
</dbReference>
<organism evidence="2 3">
    <name type="scientific">Salipiger abyssi</name>
    <dbReference type="NCBI Taxonomy" id="1250539"/>
    <lineage>
        <taxon>Bacteria</taxon>
        <taxon>Pseudomonadati</taxon>
        <taxon>Pseudomonadota</taxon>
        <taxon>Alphaproteobacteria</taxon>
        <taxon>Rhodobacterales</taxon>
        <taxon>Roseobacteraceae</taxon>
        <taxon>Salipiger</taxon>
    </lineage>
</organism>
<dbReference type="PANTHER" id="PTHR28047:SF5">
    <property type="entry name" value="PROTEIN DCG1"/>
    <property type="match status" value="1"/>
</dbReference>
<protein>
    <submittedName>
        <fullName evidence="2">Allantoin racemase</fullName>
        <ecNumber evidence="2">5.1.99.3</ecNumber>
    </submittedName>
</protein>
<dbReference type="Pfam" id="PF01177">
    <property type="entry name" value="Asp_Glu_race"/>
    <property type="match status" value="1"/>
</dbReference>
<dbReference type="STRING" id="1250539.Ga0080574_TMP3288"/>
<dbReference type="GO" id="GO:0047653">
    <property type="term" value="F:allantoin racemase activity"/>
    <property type="evidence" value="ECO:0007669"/>
    <property type="project" value="UniProtKB-EC"/>
</dbReference>
<evidence type="ECO:0000313" key="3">
    <source>
        <dbReference type="Proteomes" id="UP000187059"/>
    </source>
</evidence>
<dbReference type="EC" id="5.1.99.3" evidence="2"/>
<evidence type="ECO:0000256" key="1">
    <source>
        <dbReference type="ARBA" id="ARBA00038414"/>
    </source>
</evidence>